<evidence type="ECO:0000256" key="1">
    <source>
        <dbReference type="SAM" id="MobiDB-lite"/>
    </source>
</evidence>
<accession>A0A2P8GV39</accession>
<reference evidence="4 6" key="2">
    <citation type="submission" date="2018-12" db="EMBL/GenBank/DDBJ databases">
        <authorList>
            <person name="hu s."/>
            <person name="Xu Y."/>
            <person name="Xu B."/>
            <person name="Li F."/>
        </authorList>
    </citation>
    <scope>NUCLEOTIDE SEQUENCE [LARGE SCALE GENOMIC DNA]</scope>
    <source>
        <strain evidence="4 6">KSW2-17</strain>
    </source>
</reference>
<feature type="transmembrane region" description="Helical" evidence="2">
    <location>
        <begin position="33"/>
        <end position="54"/>
    </location>
</feature>
<dbReference type="RefSeq" id="WP_127054420.1">
    <property type="nucleotide sequence ID" value="NZ_PYAU01000001.1"/>
</dbReference>
<feature type="region of interest" description="Disordered" evidence="1">
    <location>
        <begin position="1"/>
        <end position="21"/>
    </location>
</feature>
<keyword evidence="2" id="KW-1133">Transmembrane helix</keyword>
<sequence>MQSPDPSSSPVQPTGGSGRVDPAVRLARTGVRALVLAAIVSAIGAVLVAVLAIVGGAGGVTAAAVVLVVVALVLVAFAGFIGGALRAHGGTTTVSSAAAATGTGSVRASRPAEAVTDDEIESARAMFGEGTGPVNPDPSWRN</sequence>
<gene>
    <name evidence="3" type="ORF">CLV49_1445</name>
    <name evidence="4" type="ORF">ELQ93_11975</name>
</gene>
<dbReference type="EMBL" id="RZGY01000001">
    <property type="protein sequence ID" value="RUQ87590.1"/>
    <property type="molecule type" value="Genomic_DNA"/>
</dbReference>
<name>A0A2P8GV39_9MICO</name>
<reference evidence="3 5" key="1">
    <citation type="submission" date="2018-03" db="EMBL/GenBank/DDBJ databases">
        <title>Genomic Encyclopedia of Archaeal and Bacterial Type Strains, Phase II (KMG-II): from individual species to whole genera.</title>
        <authorList>
            <person name="Goeker M."/>
        </authorList>
    </citation>
    <scope>NUCLEOTIDE SEQUENCE [LARGE SCALE GENOMIC DNA]</scope>
    <source>
        <strain evidence="3 5">DSM 21548</strain>
    </source>
</reference>
<dbReference type="AlphaFoldDB" id="A0A2P8GV39"/>
<organism evidence="3 5">
    <name type="scientific">Labedella gwakjiensis</name>
    <dbReference type="NCBI Taxonomy" id="390269"/>
    <lineage>
        <taxon>Bacteria</taxon>
        <taxon>Bacillati</taxon>
        <taxon>Actinomycetota</taxon>
        <taxon>Actinomycetes</taxon>
        <taxon>Micrococcales</taxon>
        <taxon>Microbacteriaceae</taxon>
        <taxon>Labedella</taxon>
    </lineage>
</organism>
<keyword evidence="6" id="KW-1185">Reference proteome</keyword>
<proteinExistence type="predicted"/>
<evidence type="ECO:0000313" key="5">
    <source>
        <dbReference type="Proteomes" id="UP000241203"/>
    </source>
</evidence>
<dbReference type="Proteomes" id="UP000268291">
    <property type="component" value="Unassembled WGS sequence"/>
</dbReference>
<comment type="caution">
    <text evidence="3">The sequence shown here is derived from an EMBL/GenBank/DDBJ whole genome shotgun (WGS) entry which is preliminary data.</text>
</comment>
<dbReference type="Proteomes" id="UP000241203">
    <property type="component" value="Unassembled WGS sequence"/>
</dbReference>
<evidence type="ECO:0000313" key="4">
    <source>
        <dbReference type="EMBL" id="RUQ87590.1"/>
    </source>
</evidence>
<keyword evidence="2" id="KW-0812">Transmembrane</keyword>
<feature type="transmembrane region" description="Helical" evidence="2">
    <location>
        <begin position="60"/>
        <end position="81"/>
    </location>
</feature>
<keyword evidence="2" id="KW-0472">Membrane</keyword>
<protein>
    <submittedName>
        <fullName evidence="3">Uncharacterized protein</fullName>
    </submittedName>
</protein>
<evidence type="ECO:0000256" key="2">
    <source>
        <dbReference type="SAM" id="Phobius"/>
    </source>
</evidence>
<feature type="compositionally biased region" description="Low complexity" evidence="1">
    <location>
        <begin position="1"/>
        <end position="13"/>
    </location>
</feature>
<evidence type="ECO:0000313" key="6">
    <source>
        <dbReference type="Proteomes" id="UP000268291"/>
    </source>
</evidence>
<dbReference type="EMBL" id="PYAU01000001">
    <property type="protein sequence ID" value="PSL37838.1"/>
    <property type="molecule type" value="Genomic_DNA"/>
</dbReference>
<evidence type="ECO:0000313" key="3">
    <source>
        <dbReference type="EMBL" id="PSL37838.1"/>
    </source>
</evidence>